<protein>
    <submittedName>
        <fullName evidence="1">Uncharacterized protein</fullName>
    </submittedName>
</protein>
<accession>A0ABR8BQ11</accession>
<comment type="caution">
    <text evidence="1">The sequence shown here is derived from an EMBL/GenBank/DDBJ whole genome shotgun (WGS) entry which is preliminary data.</text>
</comment>
<gene>
    <name evidence="1" type="ORF">H6G14_31465</name>
</gene>
<evidence type="ECO:0000313" key="1">
    <source>
        <dbReference type="EMBL" id="MBD2255709.1"/>
    </source>
</evidence>
<keyword evidence="2" id="KW-1185">Reference proteome</keyword>
<dbReference type="EMBL" id="JACJQL010000118">
    <property type="protein sequence ID" value="MBD2255709.1"/>
    <property type="molecule type" value="Genomic_DNA"/>
</dbReference>
<dbReference type="Proteomes" id="UP000621307">
    <property type="component" value="Unassembled WGS sequence"/>
</dbReference>
<name>A0ABR8BQ11_9NOSO</name>
<evidence type="ECO:0000313" key="2">
    <source>
        <dbReference type="Proteomes" id="UP000621307"/>
    </source>
</evidence>
<organism evidence="1 2">
    <name type="scientific">Nostoc parmelioides FACHB-3921</name>
    <dbReference type="NCBI Taxonomy" id="2692909"/>
    <lineage>
        <taxon>Bacteria</taxon>
        <taxon>Bacillati</taxon>
        <taxon>Cyanobacteriota</taxon>
        <taxon>Cyanophyceae</taxon>
        <taxon>Nostocales</taxon>
        <taxon>Nostocaceae</taxon>
        <taxon>Nostoc</taxon>
    </lineage>
</organism>
<proteinExistence type="predicted"/>
<reference evidence="1 2" key="1">
    <citation type="journal article" date="2020" name="ISME J.">
        <title>Comparative genomics reveals insights into cyanobacterial evolution and habitat adaptation.</title>
        <authorList>
            <person name="Chen M.Y."/>
            <person name="Teng W.K."/>
            <person name="Zhao L."/>
            <person name="Hu C.X."/>
            <person name="Zhou Y.K."/>
            <person name="Han B.P."/>
            <person name="Song L.R."/>
            <person name="Shu W.S."/>
        </authorList>
    </citation>
    <scope>NUCLEOTIDE SEQUENCE [LARGE SCALE GENOMIC DNA]</scope>
    <source>
        <strain evidence="1 2">FACHB-3921</strain>
    </source>
</reference>
<dbReference type="RefSeq" id="WP_190572801.1">
    <property type="nucleotide sequence ID" value="NZ_JACJQL010000118.1"/>
</dbReference>
<sequence length="72" mass="8377">MAADEFHYEYTLAKTAEKLGKKASQLNLTPSFAARYFADIRQYYIPDEIKSEPLTPEEVYMRLRQLLEDSGN</sequence>